<sequence length="89" mass="10409">MFFQDKQEQEISTKPMKIIRLSIAILMVILFVFSIIDGFDLTLIKWVIILAGVISLFDGIEKYYQKKSSKVILFEFGFALFWFTLVFSV</sequence>
<feature type="transmembrane region" description="Helical" evidence="1">
    <location>
        <begin position="42"/>
        <end position="60"/>
    </location>
</feature>
<keyword evidence="1" id="KW-0812">Transmembrane</keyword>
<evidence type="ECO:0000313" key="3">
    <source>
        <dbReference type="Proteomes" id="UP001519345"/>
    </source>
</evidence>
<dbReference type="EMBL" id="JAGGKX010000018">
    <property type="protein sequence ID" value="MBP1970905.1"/>
    <property type="molecule type" value="Genomic_DNA"/>
</dbReference>
<evidence type="ECO:0008006" key="4">
    <source>
        <dbReference type="Google" id="ProtNLM"/>
    </source>
</evidence>
<accession>A0ABS4IJ05</accession>
<evidence type="ECO:0000256" key="1">
    <source>
        <dbReference type="SAM" id="Phobius"/>
    </source>
</evidence>
<keyword evidence="3" id="KW-1185">Reference proteome</keyword>
<dbReference type="RefSeq" id="WP_209463994.1">
    <property type="nucleotide sequence ID" value="NZ_CP110224.1"/>
</dbReference>
<feature type="transmembrane region" description="Helical" evidence="1">
    <location>
        <begin position="72"/>
        <end position="88"/>
    </location>
</feature>
<name>A0ABS4IJ05_9BACI</name>
<reference evidence="2 3" key="1">
    <citation type="submission" date="2021-03" db="EMBL/GenBank/DDBJ databases">
        <title>Genomic Encyclopedia of Type Strains, Phase IV (KMG-IV): sequencing the most valuable type-strain genomes for metagenomic binning, comparative biology and taxonomic classification.</title>
        <authorList>
            <person name="Goeker M."/>
        </authorList>
    </citation>
    <scope>NUCLEOTIDE SEQUENCE [LARGE SCALE GENOMIC DNA]</scope>
    <source>
        <strain evidence="2 3">DSM 25609</strain>
    </source>
</reference>
<protein>
    <recommendedName>
        <fullName evidence="4">DUF4181 domain-containing protein</fullName>
    </recommendedName>
</protein>
<comment type="caution">
    <text evidence="2">The sequence shown here is derived from an EMBL/GenBank/DDBJ whole genome shotgun (WGS) entry which is preliminary data.</text>
</comment>
<feature type="transmembrane region" description="Helical" evidence="1">
    <location>
        <begin position="18"/>
        <end position="36"/>
    </location>
</feature>
<evidence type="ECO:0000313" key="2">
    <source>
        <dbReference type="EMBL" id="MBP1970905.1"/>
    </source>
</evidence>
<proteinExistence type="predicted"/>
<organism evidence="2 3">
    <name type="scientific">Virgibacillus natechei</name>
    <dbReference type="NCBI Taxonomy" id="1216297"/>
    <lineage>
        <taxon>Bacteria</taxon>
        <taxon>Bacillati</taxon>
        <taxon>Bacillota</taxon>
        <taxon>Bacilli</taxon>
        <taxon>Bacillales</taxon>
        <taxon>Bacillaceae</taxon>
        <taxon>Virgibacillus</taxon>
    </lineage>
</organism>
<keyword evidence="1" id="KW-1133">Transmembrane helix</keyword>
<dbReference type="Proteomes" id="UP001519345">
    <property type="component" value="Unassembled WGS sequence"/>
</dbReference>
<keyword evidence="1" id="KW-0472">Membrane</keyword>
<gene>
    <name evidence="2" type="ORF">J2Z83_003041</name>
</gene>